<dbReference type="NCBIfam" id="TIGR00269">
    <property type="entry name" value="TIGR00269 family protein"/>
    <property type="match status" value="1"/>
</dbReference>
<dbReference type="CDD" id="cd01713">
    <property type="entry name" value="CTU1-like"/>
    <property type="match status" value="1"/>
</dbReference>
<gene>
    <name evidence="11" type="ORF">BOKJ2_LOCUS7832</name>
</gene>
<comment type="caution">
    <text evidence="11">The sequence shown here is derived from an EMBL/GenBank/DDBJ whole genome shotgun (WGS) entry which is preliminary data.</text>
</comment>
<dbReference type="GO" id="GO:0005524">
    <property type="term" value="F:ATP binding"/>
    <property type="evidence" value="ECO:0007669"/>
    <property type="project" value="UniProtKB-KW"/>
</dbReference>
<keyword evidence="8" id="KW-0547">Nucleotide-binding</keyword>
<evidence type="ECO:0000256" key="7">
    <source>
        <dbReference type="HAMAP-Rule" id="MF_03053"/>
    </source>
</evidence>
<dbReference type="PIRSF" id="PIRSF004976">
    <property type="entry name" value="ATPase_YdaO"/>
    <property type="match status" value="1"/>
</dbReference>
<dbReference type="SUPFAM" id="SSF52402">
    <property type="entry name" value="Adenine nucleotide alpha hydrolases-like"/>
    <property type="match status" value="1"/>
</dbReference>
<feature type="binding site" evidence="8">
    <location>
        <position position="60"/>
    </location>
    <ligand>
        <name>ATP</name>
        <dbReference type="ChEBI" id="CHEBI:30616"/>
    </ligand>
</feature>
<evidence type="ECO:0000256" key="6">
    <source>
        <dbReference type="ARBA" id="ARBA00060195"/>
    </source>
</evidence>
<keyword evidence="3 7" id="KW-0808">Transferase</keyword>
<comment type="subcellular location">
    <subcellularLocation>
        <location evidence="7">Cytoplasm</location>
    </subcellularLocation>
</comment>
<dbReference type="GO" id="GO:0016779">
    <property type="term" value="F:nucleotidyltransferase activity"/>
    <property type="evidence" value="ECO:0007669"/>
    <property type="project" value="UniProtKB-UniRule"/>
</dbReference>
<evidence type="ECO:0000313" key="11">
    <source>
        <dbReference type="EMBL" id="CAD5218622.1"/>
    </source>
</evidence>
<dbReference type="PANTHER" id="PTHR11807">
    <property type="entry name" value="ATPASES OF THE PP SUPERFAMILY-RELATED"/>
    <property type="match status" value="1"/>
</dbReference>
<dbReference type="AlphaFoldDB" id="A0A811KUT2"/>
<dbReference type="Pfam" id="PF16503">
    <property type="entry name" value="zn-ribbon_14"/>
    <property type="match status" value="1"/>
</dbReference>
<dbReference type="InterPro" id="IPR011063">
    <property type="entry name" value="TilS/TtcA_N"/>
</dbReference>
<dbReference type="OrthoDB" id="198857at2759"/>
<keyword evidence="2 7" id="KW-0820">tRNA-binding</keyword>
<evidence type="ECO:0000256" key="5">
    <source>
        <dbReference type="ARBA" id="ARBA00022884"/>
    </source>
</evidence>
<proteinExistence type="inferred from homology"/>
<dbReference type="PANTHER" id="PTHR11807:SF12">
    <property type="entry name" value="CYTOPLASMIC TRNA 2-THIOLATION PROTEIN 1"/>
    <property type="match status" value="1"/>
</dbReference>
<dbReference type="GO" id="GO:0005739">
    <property type="term" value="C:mitochondrion"/>
    <property type="evidence" value="ECO:0007669"/>
    <property type="project" value="TreeGrafter"/>
</dbReference>
<feature type="binding site" evidence="8">
    <location>
        <begin position="54"/>
        <end position="56"/>
    </location>
    <ligand>
        <name>ATP</name>
        <dbReference type="ChEBI" id="CHEBI:30616"/>
    </ligand>
</feature>
<name>A0A811KUT2_9BILA</name>
<dbReference type="HAMAP" id="MF_03053">
    <property type="entry name" value="CTU1"/>
    <property type="match status" value="1"/>
</dbReference>
<comment type="pathway">
    <text evidence="7">tRNA modification; 5-methoxycarbonylmethyl-2-thiouridine-tRNA biosynthesis.</text>
</comment>
<dbReference type="Gene3D" id="3.40.50.620">
    <property type="entry name" value="HUPs"/>
    <property type="match status" value="1"/>
</dbReference>
<comment type="function">
    <text evidence="6 7">Plays a central role in 2-thiolation of mcm(5)S(2)U at tRNA wobble positions of tRNA(Lys), tRNA(Glu) and tRNA(Gln). Directly binds tRNAs and probably acts by catalyzing adenylation of tRNAs, an intermediate required for 2-thiolation. It is unclear whether it acts as a sulfurtransferase that transfers sulfur from thiocarboxylated URM1 onto the uridine of tRNAs at wobble position.</text>
</comment>
<dbReference type="GO" id="GO:0002143">
    <property type="term" value="P:tRNA wobble position uridine thiolation"/>
    <property type="evidence" value="ECO:0007669"/>
    <property type="project" value="TreeGrafter"/>
</dbReference>
<dbReference type="InterPro" id="IPR056369">
    <property type="entry name" value="CTU1-like_ATP-bd"/>
</dbReference>
<keyword evidence="1 7" id="KW-0963">Cytoplasm</keyword>
<dbReference type="InterPro" id="IPR032442">
    <property type="entry name" value="CTU1_C"/>
</dbReference>
<evidence type="ECO:0000256" key="3">
    <source>
        <dbReference type="ARBA" id="ARBA00022679"/>
    </source>
</evidence>
<keyword evidence="8" id="KW-0067">ATP-binding</keyword>
<dbReference type="Pfam" id="PF01171">
    <property type="entry name" value="ATP_bind_3"/>
    <property type="match status" value="1"/>
</dbReference>
<dbReference type="FunFam" id="3.40.50.620:FF:000132">
    <property type="entry name" value="Cytoplasmic tRNA 2-thiolation protein 1"/>
    <property type="match status" value="1"/>
</dbReference>
<dbReference type="EMBL" id="CAJFCW020000004">
    <property type="protein sequence ID" value="CAG9111157.1"/>
    <property type="molecule type" value="Genomic_DNA"/>
</dbReference>
<dbReference type="InterPro" id="IPR035107">
    <property type="entry name" value="tRNA_thiolation_TtcA_Ctu1"/>
</dbReference>
<dbReference type="GO" id="GO:0002144">
    <property type="term" value="C:cytosolic tRNA wobble base thiouridylase complex"/>
    <property type="evidence" value="ECO:0007669"/>
    <property type="project" value="TreeGrafter"/>
</dbReference>
<evidence type="ECO:0000313" key="12">
    <source>
        <dbReference type="Proteomes" id="UP000614601"/>
    </source>
</evidence>
<feature type="binding site" evidence="8">
    <location>
        <position position="86"/>
    </location>
    <ligand>
        <name>ATP</name>
        <dbReference type="ChEBI" id="CHEBI:30616"/>
    </ligand>
</feature>
<dbReference type="EMBL" id="CAJFDH010000004">
    <property type="protein sequence ID" value="CAD5218622.1"/>
    <property type="molecule type" value="Genomic_DNA"/>
</dbReference>
<dbReference type="InterPro" id="IPR020554">
    <property type="entry name" value="UPF0021_CS"/>
</dbReference>
<evidence type="ECO:0000256" key="4">
    <source>
        <dbReference type="ARBA" id="ARBA00022694"/>
    </source>
</evidence>
<sequence>MKCELCSERMAKVKVGKTQKLACKECFIYWFEEDVYETIKKTNIFKRGDKVAVGVSGGKDSTVLANTLDVLNKRHDLGLELILVCIDEGIAGYRDGSIEEVHKNESDLGLKLVILSYKRIYGWTMDEIVKKIGNKNNCTFCGVFRRQALDRGAMLVGAVKLVTGHNADDIAETVLLNMLRGDVPRLERCTAPMTGQEGQLPRVKPFKYTYEKDIVMYAHHRKLPYFCVDCKYSTNAHRGYARVLIKDLERERPQAILDLISSGDKIAAKEDIKAPTERRCDRCGFMSSQPICKACLLLYGLETNNLSLGISKKGKLSDKEVVELTKNKIERMAIDENRNYAGGCGSEDCGGGGCGSGIAVDF</sequence>
<keyword evidence="4 7" id="KW-0819">tRNA processing</keyword>
<keyword evidence="5 7" id="KW-0694">RNA-binding</keyword>
<dbReference type="GO" id="GO:0032447">
    <property type="term" value="P:protein urmylation"/>
    <property type="evidence" value="ECO:0007669"/>
    <property type="project" value="UniProtKB-UniRule"/>
</dbReference>
<evidence type="ECO:0000256" key="8">
    <source>
        <dbReference type="PIRSR" id="PIRSR004976-51"/>
    </source>
</evidence>
<evidence type="ECO:0000256" key="1">
    <source>
        <dbReference type="ARBA" id="ARBA00022490"/>
    </source>
</evidence>
<dbReference type="PROSITE" id="PS01263">
    <property type="entry name" value="UPF0021"/>
    <property type="match status" value="1"/>
</dbReference>
<evidence type="ECO:0000259" key="9">
    <source>
        <dbReference type="Pfam" id="PF01171"/>
    </source>
</evidence>
<keyword evidence="12" id="KW-1185">Reference proteome</keyword>
<dbReference type="UniPathway" id="UPA00988"/>
<dbReference type="EC" id="2.7.7.-" evidence="7"/>
<reference evidence="11" key="1">
    <citation type="submission" date="2020-09" db="EMBL/GenBank/DDBJ databases">
        <authorList>
            <person name="Kikuchi T."/>
        </authorList>
    </citation>
    <scope>NUCLEOTIDE SEQUENCE</scope>
    <source>
        <strain evidence="11">SH1</strain>
    </source>
</reference>
<feature type="binding site" evidence="8">
    <location>
        <position position="164"/>
    </location>
    <ligand>
        <name>ATP</name>
        <dbReference type="ChEBI" id="CHEBI:30616"/>
    </ligand>
</feature>
<organism evidence="11 12">
    <name type="scientific">Bursaphelenchus okinawaensis</name>
    <dbReference type="NCBI Taxonomy" id="465554"/>
    <lineage>
        <taxon>Eukaryota</taxon>
        <taxon>Metazoa</taxon>
        <taxon>Ecdysozoa</taxon>
        <taxon>Nematoda</taxon>
        <taxon>Chromadorea</taxon>
        <taxon>Rhabditida</taxon>
        <taxon>Tylenchina</taxon>
        <taxon>Tylenchomorpha</taxon>
        <taxon>Aphelenchoidea</taxon>
        <taxon>Aphelenchoididae</taxon>
        <taxon>Bursaphelenchus</taxon>
    </lineage>
</organism>
<protein>
    <recommendedName>
        <fullName evidence="7">Cytoplasmic tRNA 2-thiolation protein 1</fullName>
        <ecNumber evidence="7">2.7.7.-</ecNumber>
    </recommendedName>
    <alternativeName>
        <fullName evidence="7">Cytoplasmic tRNA adenylyltransferase 1</fullName>
    </alternativeName>
</protein>
<dbReference type="Proteomes" id="UP000783686">
    <property type="component" value="Unassembled WGS sequence"/>
</dbReference>
<dbReference type="Proteomes" id="UP000614601">
    <property type="component" value="Unassembled WGS sequence"/>
</dbReference>
<evidence type="ECO:0000256" key="2">
    <source>
        <dbReference type="ARBA" id="ARBA00022555"/>
    </source>
</evidence>
<dbReference type="InterPro" id="IPR014729">
    <property type="entry name" value="Rossmann-like_a/b/a_fold"/>
</dbReference>
<comment type="similarity">
    <text evidence="7">Belongs to the TtcA family. CTU1/NCS6/ATPBD3 subfamily.</text>
</comment>
<evidence type="ECO:0000259" key="10">
    <source>
        <dbReference type="Pfam" id="PF16503"/>
    </source>
</evidence>
<feature type="binding site" evidence="8">
    <location>
        <position position="169"/>
    </location>
    <ligand>
        <name>ATP</name>
        <dbReference type="ChEBI" id="CHEBI:30616"/>
    </ligand>
</feature>
<feature type="domain" description="tRNA(Ile)-lysidine/2-thiocytidine synthase N-terminal" evidence="9">
    <location>
        <begin position="50"/>
        <end position="245"/>
    </location>
</feature>
<dbReference type="GO" id="GO:0000049">
    <property type="term" value="F:tRNA binding"/>
    <property type="evidence" value="ECO:0007669"/>
    <property type="project" value="UniProtKB-UniRule"/>
</dbReference>
<accession>A0A811KUT2</accession>
<feature type="domain" description="Cytoplasmic tRNA 2-thiolation protein 1 C-terminal" evidence="10">
    <location>
        <begin position="278"/>
        <end position="305"/>
    </location>
</feature>
<dbReference type="InterPro" id="IPR000541">
    <property type="entry name" value="Ncs6/Tuc1/Ctu1"/>
</dbReference>